<accession>A0A0B6D4A3</accession>
<evidence type="ECO:0000313" key="3">
    <source>
        <dbReference type="Proteomes" id="UP000031830"/>
    </source>
</evidence>
<dbReference type="OrthoDB" id="5659997at2"/>
<feature type="chain" id="PRO_5002108639" description="Lipoprotein" evidence="1">
    <location>
        <begin position="23"/>
        <end position="129"/>
    </location>
</feature>
<sequence>MIKDFFKIVVLAVLVSALLSCATKQKYIDQQKAWIGKNIYSYTQEFGMPNNVIQVSPDPDVETYVYVRKAVNPNTPAYAGSPMNSLIMANRNPHFVQFGALMCTTWVSYNKNTKLIINITFRGNYCAIN</sequence>
<dbReference type="KEGG" id="fpz:LA55_1331"/>
<evidence type="ECO:0000256" key="1">
    <source>
        <dbReference type="SAM" id="SignalP"/>
    </source>
</evidence>
<evidence type="ECO:0000313" key="2">
    <source>
        <dbReference type="EMBL" id="AJI52468.1"/>
    </source>
</evidence>
<evidence type="ECO:0008006" key="4">
    <source>
        <dbReference type="Google" id="ProtNLM"/>
    </source>
</evidence>
<dbReference type="RefSeq" id="WP_044526452.1">
    <property type="nucleotide sequence ID" value="NZ_CP009440.1"/>
</dbReference>
<dbReference type="AlphaFoldDB" id="A0A0B6D4A3"/>
<dbReference type="EMBL" id="CP009440">
    <property type="protein sequence ID" value="AJI52468.1"/>
    <property type="molecule type" value="Genomic_DNA"/>
</dbReference>
<keyword evidence="1" id="KW-0732">Signal</keyword>
<name>A0A0B6D4A3_9GAMM</name>
<protein>
    <recommendedName>
        <fullName evidence="4">Lipoprotein</fullName>
    </recommendedName>
</protein>
<dbReference type="STRING" id="28110.KU46_1280"/>
<dbReference type="Proteomes" id="UP000031830">
    <property type="component" value="Chromosome"/>
</dbReference>
<feature type="signal peptide" evidence="1">
    <location>
        <begin position="1"/>
        <end position="22"/>
    </location>
</feature>
<dbReference type="PROSITE" id="PS51257">
    <property type="entry name" value="PROKAR_LIPOPROTEIN"/>
    <property type="match status" value="1"/>
</dbReference>
<organism evidence="2 3">
    <name type="scientific">Francisella philomiragia</name>
    <dbReference type="NCBI Taxonomy" id="28110"/>
    <lineage>
        <taxon>Bacteria</taxon>
        <taxon>Pseudomonadati</taxon>
        <taxon>Pseudomonadota</taxon>
        <taxon>Gammaproteobacteria</taxon>
        <taxon>Thiotrichales</taxon>
        <taxon>Francisellaceae</taxon>
        <taxon>Francisella</taxon>
    </lineage>
</organism>
<reference evidence="2 3" key="1">
    <citation type="journal article" date="2015" name="Genome Announc.">
        <title>Genome sequencing of 18 francisella strains to aid in assay development and testing.</title>
        <authorList>
            <person name="Johnson S.L."/>
            <person name="Daligault H.E."/>
            <person name="Davenport K.W."/>
            <person name="Coyne S.R."/>
            <person name="Frey K.G."/>
            <person name="Koroleva G.I."/>
            <person name="Broomall S.M."/>
            <person name="Bishop-Lilly K.A."/>
            <person name="Bruce D.C."/>
            <person name="Chertkov O."/>
            <person name="Freitas T."/>
            <person name="Jaissle J."/>
            <person name="Ladner J.T."/>
            <person name="Rosenzweig C.N."/>
            <person name="Gibbons H.S."/>
            <person name="Palacios G.F."/>
            <person name="Redden C.L."/>
            <person name="Xu Y."/>
            <person name="Minogue T.D."/>
            <person name="Chain P.S."/>
        </authorList>
    </citation>
    <scope>NUCLEOTIDE SEQUENCE [LARGE SCALE GENOMIC DNA]</scope>
    <source>
        <strain evidence="2 3">GA01-2794</strain>
    </source>
</reference>
<proteinExistence type="predicted"/>
<gene>
    <name evidence="2" type="ORF">LA55_1331</name>
</gene>